<name>A0A645CZ64_9ZZZZ</name>
<reference evidence="1" key="1">
    <citation type="submission" date="2019-08" db="EMBL/GenBank/DDBJ databases">
        <authorList>
            <person name="Kucharzyk K."/>
            <person name="Murdoch R.W."/>
            <person name="Higgins S."/>
            <person name="Loffler F."/>
        </authorList>
    </citation>
    <scope>NUCLEOTIDE SEQUENCE</scope>
</reference>
<protein>
    <submittedName>
        <fullName evidence="1">Uncharacterized protein</fullName>
    </submittedName>
</protein>
<dbReference type="SUPFAM" id="SSF52540">
    <property type="entry name" value="P-loop containing nucleoside triphosphate hydrolases"/>
    <property type="match status" value="1"/>
</dbReference>
<accession>A0A645CZ64</accession>
<dbReference type="InterPro" id="IPR027417">
    <property type="entry name" value="P-loop_NTPase"/>
</dbReference>
<dbReference type="AlphaFoldDB" id="A0A645CZ64"/>
<comment type="caution">
    <text evidence="1">The sequence shown here is derived from an EMBL/GenBank/DDBJ whole genome shotgun (WGS) entry which is preliminary data.</text>
</comment>
<dbReference type="Gene3D" id="3.40.50.300">
    <property type="entry name" value="P-loop containing nucleotide triphosphate hydrolases"/>
    <property type="match status" value="1"/>
</dbReference>
<organism evidence="1">
    <name type="scientific">bioreactor metagenome</name>
    <dbReference type="NCBI Taxonomy" id="1076179"/>
    <lineage>
        <taxon>unclassified sequences</taxon>
        <taxon>metagenomes</taxon>
        <taxon>ecological metagenomes</taxon>
    </lineage>
</organism>
<dbReference type="EMBL" id="VSSQ01031570">
    <property type="protein sequence ID" value="MPM82500.1"/>
    <property type="molecule type" value="Genomic_DNA"/>
</dbReference>
<evidence type="ECO:0000313" key="1">
    <source>
        <dbReference type="EMBL" id="MPM82500.1"/>
    </source>
</evidence>
<sequence>MAQTLDWIRSCDYVLHIVDITTLAHESVTNSPNIDIEIYNYGRIRHNYAMLANKIDLPSAKTNLSKVTATFPNTLVIPISGLHGTGFKEVKTCVARNI</sequence>
<proteinExistence type="predicted"/>
<gene>
    <name evidence="1" type="ORF">SDC9_129561</name>
</gene>